<dbReference type="SMART" id="SM00341">
    <property type="entry name" value="HRDC"/>
    <property type="match status" value="1"/>
</dbReference>
<dbReference type="InterPro" id="IPR010997">
    <property type="entry name" value="HRDC-like_sf"/>
</dbReference>
<dbReference type="GO" id="GO:0033890">
    <property type="term" value="F:ribonuclease D activity"/>
    <property type="evidence" value="ECO:0007669"/>
    <property type="project" value="UniProtKB-EC"/>
</dbReference>
<dbReference type="InterPro" id="IPR002121">
    <property type="entry name" value="HRDC_dom"/>
</dbReference>
<dbReference type="SUPFAM" id="SSF47819">
    <property type="entry name" value="HRDC-like"/>
    <property type="match status" value="2"/>
</dbReference>
<dbReference type="SUPFAM" id="SSF53098">
    <property type="entry name" value="Ribonuclease H-like"/>
    <property type="match status" value="1"/>
</dbReference>
<evidence type="ECO:0000313" key="2">
    <source>
        <dbReference type="EMBL" id="MBB3209023.1"/>
    </source>
</evidence>
<proteinExistence type="predicted"/>
<dbReference type="PANTHER" id="PTHR47649">
    <property type="entry name" value="RIBONUCLEASE D"/>
    <property type="match status" value="1"/>
</dbReference>
<dbReference type="SMART" id="SM00474">
    <property type="entry name" value="35EXOc"/>
    <property type="match status" value="1"/>
</dbReference>
<dbReference type="EMBL" id="JACHXU010000020">
    <property type="protein sequence ID" value="MBB3209023.1"/>
    <property type="molecule type" value="Genomic_DNA"/>
</dbReference>
<dbReference type="InterPro" id="IPR012337">
    <property type="entry name" value="RNaseH-like_sf"/>
</dbReference>
<keyword evidence="3" id="KW-1185">Reference proteome</keyword>
<comment type="caution">
    <text evidence="2">The sequence shown here is derived from an EMBL/GenBank/DDBJ whole genome shotgun (WGS) entry which is preliminary data.</text>
</comment>
<dbReference type="PROSITE" id="PS50967">
    <property type="entry name" value="HRDC"/>
    <property type="match status" value="1"/>
</dbReference>
<dbReference type="Pfam" id="PF01612">
    <property type="entry name" value="DNA_pol_A_exo1"/>
    <property type="match status" value="1"/>
</dbReference>
<keyword evidence="2" id="KW-0378">Hydrolase</keyword>
<dbReference type="GO" id="GO:0008408">
    <property type="term" value="F:3'-5' exonuclease activity"/>
    <property type="evidence" value="ECO:0007669"/>
    <property type="project" value="InterPro"/>
</dbReference>
<dbReference type="EC" id="3.1.13.5" evidence="2"/>
<evidence type="ECO:0000259" key="1">
    <source>
        <dbReference type="PROSITE" id="PS50967"/>
    </source>
</evidence>
<dbReference type="RefSeq" id="WP_184307346.1">
    <property type="nucleotide sequence ID" value="NZ_JACHXU010000020.1"/>
</dbReference>
<dbReference type="Gene3D" id="3.30.420.10">
    <property type="entry name" value="Ribonuclease H-like superfamily/Ribonuclease H"/>
    <property type="match status" value="1"/>
</dbReference>
<dbReference type="InterPro" id="IPR002562">
    <property type="entry name" value="3'-5'_exonuclease_dom"/>
</dbReference>
<dbReference type="Gene3D" id="1.10.150.80">
    <property type="entry name" value="HRDC domain"/>
    <property type="match status" value="2"/>
</dbReference>
<reference evidence="2 3" key="1">
    <citation type="submission" date="2020-08" db="EMBL/GenBank/DDBJ databases">
        <title>Genomic Encyclopedia of Type Strains, Phase III (KMG-III): the genomes of soil and plant-associated and newly described type strains.</title>
        <authorList>
            <person name="Whitman W."/>
        </authorList>
    </citation>
    <scope>NUCLEOTIDE SEQUENCE [LARGE SCALE GENOMIC DNA]</scope>
    <source>
        <strain evidence="2 3">CECT 8075</strain>
    </source>
</reference>
<gene>
    <name evidence="2" type="ORF">FHS27_004859</name>
</gene>
<dbReference type="GO" id="GO:0000166">
    <property type="term" value="F:nucleotide binding"/>
    <property type="evidence" value="ECO:0007669"/>
    <property type="project" value="InterPro"/>
</dbReference>
<dbReference type="Pfam" id="PF00570">
    <property type="entry name" value="HRDC"/>
    <property type="match status" value="1"/>
</dbReference>
<protein>
    <submittedName>
        <fullName evidence="2">Ribonuclease D</fullName>
        <ecNumber evidence="2">3.1.13.5</ecNumber>
    </submittedName>
</protein>
<dbReference type="PANTHER" id="PTHR47649:SF1">
    <property type="entry name" value="RIBONUCLEASE D"/>
    <property type="match status" value="1"/>
</dbReference>
<organism evidence="2 3">
    <name type="scientific">Aporhodopirellula rubra</name>
    <dbReference type="NCBI Taxonomy" id="980271"/>
    <lineage>
        <taxon>Bacteria</taxon>
        <taxon>Pseudomonadati</taxon>
        <taxon>Planctomycetota</taxon>
        <taxon>Planctomycetia</taxon>
        <taxon>Pirellulales</taxon>
        <taxon>Pirellulaceae</taxon>
        <taxon>Aporhodopirellula</taxon>
    </lineage>
</organism>
<dbReference type="InterPro" id="IPR044876">
    <property type="entry name" value="HRDC_dom_sf"/>
</dbReference>
<sequence>MNYESITTQSHLIEFCEKISSESVIGFDTEFVSEDCYRPELCLVQVAAGDHLAIIDPYPIGDTQAFWDLLVTPGRKVIAHAAREEIRFAYRYTGKPIAGLFDTQLSAGFVGIEYPASLGTLVQRLVGTTLPKGETRTNWRHRPLTKDQLTYALHDVTNLKEMFDKLLVDINELDRLEWVEEETMRLQNKVIEAEEAENWHRVSGSSGLKPRQLEIVRQIWLWREEIARSKDRLPRRVMRDDLIVELAKRGSSDPKKIRSIRGLERRNFQDQYDAIAAAIETALNTPDEDLPRRTRGRSRTASPMLSQFLSTSIACISRQHKLSPAIVGNSDDVKDLLAYELTPRRGSPTPALLQGWRGEIVGKNFRKILAGKLAIRVADVTEDQPLEFFDCETSL</sequence>
<name>A0A7W5E3R8_9BACT</name>
<dbReference type="InterPro" id="IPR036397">
    <property type="entry name" value="RNaseH_sf"/>
</dbReference>
<dbReference type="GO" id="GO:0003676">
    <property type="term" value="F:nucleic acid binding"/>
    <property type="evidence" value="ECO:0007669"/>
    <property type="project" value="InterPro"/>
</dbReference>
<dbReference type="InterPro" id="IPR051086">
    <property type="entry name" value="RNase_D-like"/>
</dbReference>
<dbReference type="AlphaFoldDB" id="A0A7W5E3R8"/>
<feature type="domain" description="HRDC" evidence="1">
    <location>
        <begin position="209"/>
        <end position="289"/>
    </location>
</feature>
<accession>A0A7W5E3R8</accession>
<dbReference type="GO" id="GO:0006139">
    <property type="term" value="P:nucleobase-containing compound metabolic process"/>
    <property type="evidence" value="ECO:0007669"/>
    <property type="project" value="InterPro"/>
</dbReference>
<dbReference type="Proteomes" id="UP000536179">
    <property type="component" value="Unassembled WGS sequence"/>
</dbReference>
<evidence type="ECO:0000313" key="3">
    <source>
        <dbReference type="Proteomes" id="UP000536179"/>
    </source>
</evidence>
<dbReference type="CDD" id="cd06142">
    <property type="entry name" value="RNaseD_exo"/>
    <property type="match status" value="1"/>
</dbReference>